<evidence type="ECO:0000313" key="3">
    <source>
        <dbReference type="Proteomes" id="UP000712600"/>
    </source>
</evidence>
<dbReference type="Proteomes" id="UP000712600">
    <property type="component" value="Unassembled WGS sequence"/>
</dbReference>
<proteinExistence type="predicted"/>
<comment type="caution">
    <text evidence="2">The sequence shown here is derived from an EMBL/GenBank/DDBJ whole genome shotgun (WGS) entry which is preliminary data.</text>
</comment>
<evidence type="ECO:0000256" key="1">
    <source>
        <dbReference type="SAM" id="MobiDB-lite"/>
    </source>
</evidence>
<gene>
    <name evidence="2" type="ORF">F2Q69_00027286</name>
</gene>
<reference evidence="2" key="1">
    <citation type="submission" date="2019-12" db="EMBL/GenBank/DDBJ databases">
        <title>Genome sequencing and annotation of Brassica cretica.</title>
        <authorList>
            <person name="Studholme D.J."/>
            <person name="Sarris P."/>
        </authorList>
    </citation>
    <scope>NUCLEOTIDE SEQUENCE</scope>
    <source>
        <strain evidence="2">PFS-109/04</strain>
        <tissue evidence="2">Leaf</tissue>
    </source>
</reference>
<protein>
    <submittedName>
        <fullName evidence="2">Uncharacterized protein</fullName>
    </submittedName>
</protein>
<name>A0A8S9S5R5_BRACR</name>
<sequence>MEDVDGAVVAFPHRSSSIPSPPTTSSPVTEGEKRNGGDLLQVILAQKDCNKARELNSAQA</sequence>
<accession>A0A8S9S5R5</accession>
<organism evidence="2 3">
    <name type="scientific">Brassica cretica</name>
    <name type="common">Mustard</name>
    <dbReference type="NCBI Taxonomy" id="69181"/>
    <lineage>
        <taxon>Eukaryota</taxon>
        <taxon>Viridiplantae</taxon>
        <taxon>Streptophyta</taxon>
        <taxon>Embryophyta</taxon>
        <taxon>Tracheophyta</taxon>
        <taxon>Spermatophyta</taxon>
        <taxon>Magnoliopsida</taxon>
        <taxon>eudicotyledons</taxon>
        <taxon>Gunneridae</taxon>
        <taxon>Pentapetalae</taxon>
        <taxon>rosids</taxon>
        <taxon>malvids</taxon>
        <taxon>Brassicales</taxon>
        <taxon>Brassicaceae</taxon>
        <taxon>Brassiceae</taxon>
        <taxon>Brassica</taxon>
    </lineage>
</organism>
<feature type="region of interest" description="Disordered" evidence="1">
    <location>
        <begin position="1"/>
        <end position="37"/>
    </location>
</feature>
<dbReference type="EMBL" id="QGKX02000088">
    <property type="protein sequence ID" value="KAF3588550.1"/>
    <property type="molecule type" value="Genomic_DNA"/>
</dbReference>
<dbReference type="AlphaFoldDB" id="A0A8S9S5R5"/>
<evidence type="ECO:0000313" key="2">
    <source>
        <dbReference type="EMBL" id="KAF3588550.1"/>
    </source>
</evidence>